<organism evidence="2 3">
    <name type="scientific">Gossypium stocksii</name>
    <dbReference type="NCBI Taxonomy" id="47602"/>
    <lineage>
        <taxon>Eukaryota</taxon>
        <taxon>Viridiplantae</taxon>
        <taxon>Streptophyta</taxon>
        <taxon>Embryophyta</taxon>
        <taxon>Tracheophyta</taxon>
        <taxon>Spermatophyta</taxon>
        <taxon>Magnoliopsida</taxon>
        <taxon>eudicotyledons</taxon>
        <taxon>Gunneridae</taxon>
        <taxon>Pentapetalae</taxon>
        <taxon>rosids</taxon>
        <taxon>malvids</taxon>
        <taxon>Malvales</taxon>
        <taxon>Malvaceae</taxon>
        <taxon>Malvoideae</taxon>
        <taxon>Gossypium</taxon>
    </lineage>
</organism>
<evidence type="ECO:0000313" key="3">
    <source>
        <dbReference type="Proteomes" id="UP000828251"/>
    </source>
</evidence>
<reference evidence="2 3" key="1">
    <citation type="journal article" date="2021" name="Plant Biotechnol. J.">
        <title>Multi-omics assisted identification of the key and species-specific regulatory components of drought-tolerant mechanisms in Gossypium stocksii.</title>
        <authorList>
            <person name="Yu D."/>
            <person name="Ke L."/>
            <person name="Zhang D."/>
            <person name="Wu Y."/>
            <person name="Sun Y."/>
            <person name="Mei J."/>
            <person name="Sun J."/>
            <person name="Sun Y."/>
        </authorList>
    </citation>
    <scope>NUCLEOTIDE SEQUENCE [LARGE SCALE GENOMIC DNA]</scope>
    <source>
        <strain evidence="3">cv. E1</strain>
        <tissue evidence="2">Leaf</tissue>
    </source>
</reference>
<name>A0A9D3UWD5_9ROSI</name>
<keyword evidence="3" id="KW-1185">Reference proteome</keyword>
<dbReference type="EMBL" id="JAIQCV010000009">
    <property type="protein sequence ID" value="KAH1063284.1"/>
    <property type="molecule type" value="Genomic_DNA"/>
</dbReference>
<gene>
    <name evidence="2" type="ORF">J1N35_028271</name>
</gene>
<feature type="region of interest" description="Disordered" evidence="1">
    <location>
        <begin position="1"/>
        <end position="33"/>
    </location>
</feature>
<evidence type="ECO:0000256" key="1">
    <source>
        <dbReference type="SAM" id="MobiDB-lite"/>
    </source>
</evidence>
<dbReference type="AlphaFoldDB" id="A0A9D3UWD5"/>
<protein>
    <submittedName>
        <fullName evidence="2">Uncharacterized protein</fullName>
    </submittedName>
</protein>
<accession>A0A9D3UWD5</accession>
<comment type="caution">
    <text evidence="2">The sequence shown here is derived from an EMBL/GenBank/DDBJ whole genome shotgun (WGS) entry which is preliminary data.</text>
</comment>
<dbReference type="OrthoDB" id="10339443at2759"/>
<evidence type="ECO:0000313" key="2">
    <source>
        <dbReference type="EMBL" id="KAH1063284.1"/>
    </source>
</evidence>
<dbReference type="Proteomes" id="UP000828251">
    <property type="component" value="Unassembled WGS sequence"/>
</dbReference>
<feature type="compositionally biased region" description="Basic and acidic residues" evidence="1">
    <location>
        <begin position="21"/>
        <end position="31"/>
    </location>
</feature>
<sequence>MPTRSLSWKDLLLGNSAGSTEGERENSTEHYDFEEEDFSRTTINGIPAIDFSYRVKNYLLKDKETTIMVKLLGQSIGSVTF</sequence>
<proteinExistence type="predicted"/>